<feature type="transmembrane region" description="Helical" evidence="7">
    <location>
        <begin position="162"/>
        <end position="183"/>
    </location>
</feature>
<proteinExistence type="predicted"/>
<dbReference type="Gene3D" id="1.20.1250.20">
    <property type="entry name" value="MFS general substrate transporter like domains"/>
    <property type="match status" value="1"/>
</dbReference>
<dbReference type="Proteomes" id="UP001519887">
    <property type="component" value="Unassembled WGS sequence"/>
</dbReference>
<feature type="transmembrane region" description="Helical" evidence="7">
    <location>
        <begin position="195"/>
        <end position="217"/>
    </location>
</feature>
<feature type="transmembrane region" description="Helical" evidence="7">
    <location>
        <begin position="229"/>
        <end position="251"/>
    </location>
</feature>
<comment type="subcellular location">
    <subcellularLocation>
        <location evidence="1">Cell membrane</location>
        <topology evidence="1">Multi-pass membrane protein</topology>
    </subcellularLocation>
</comment>
<keyword evidence="5 7" id="KW-1133">Transmembrane helix</keyword>
<evidence type="ECO:0000256" key="7">
    <source>
        <dbReference type="SAM" id="Phobius"/>
    </source>
</evidence>
<evidence type="ECO:0000256" key="1">
    <source>
        <dbReference type="ARBA" id="ARBA00004651"/>
    </source>
</evidence>
<dbReference type="PRINTS" id="PR01036">
    <property type="entry name" value="TCRTETB"/>
</dbReference>
<dbReference type="InterPro" id="IPR011701">
    <property type="entry name" value="MFS"/>
</dbReference>
<organism evidence="9 10">
    <name type="scientific">Paenibacillus sepulcri</name>
    <dbReference type="NCBI Taxonomy" id="359917"/>
    <lineage>
        <taxon>Bacteria</taxon>
        <taxon>Bacillati</taxon>
        <taxon>Bacillota</taxon>
        <taxon>Bacilli</taxon>
        <taxon>Bacillales</taxon>
        <taxon>Paenibacillaceae</taxon>
        <taxon>Paenibacillus</taxon>
    </lineage>
</organism>
<keyword evidence="10" id="KW-1185">Reference proteome</keyword>
<accession>A0ABS7C8L2</accession>
<name>A0ABS7C8L2_9BACL</name>
<reference evidence="9 10" key="1">
    <citation type="submission" date="2021-07" db="EMBL/GenBank/DDBJ databases">
        <title>Paenibacillus radiodurans sp. nov., isolated from the southeastern edge of Tengger Desert.</title>
        <authorList>
            <person name="Zhang G."/>
        </authorList>
    </citation>
    <scope>NUCLEOTIDE SEQUENCE [LARGE SCALE GENOMIC DNA]</scope>
    <source>
        <strain evidence="9 10">CCM 7311</strain>
    </source>
</reference>
<dbReference type="InterPro" id="IPR004638">
    <property type="entry name" value="EmrB-like"/>
</dbReference>
<feature type="domain" description="Major facilitator superfamily (MFS) profile" evidence="8">
    <location>
        <begin position="11"/>
        <end position="348"/>
    </location>
</feature>
<dbReference type="Pfam" id="PF07690">
    <property type="entry name" value="MFS_1"/>
    <property type="match status" value="1"/>
</dbReference>
<evidence type="ECO:0000256" key="2">
    <source>
        <dbReference type="ARBA" id="ARBA00022448"/>
    </source>
</evidence>
<dbReference type="PANTHER" id="PTHR23501:SF197">
    <property type="entry name" value="COMD"/>
    <property type="match status" value="1"/>
</dbReference>
<evidence type="ECO:0000313" key="9">
    <source>
        <dbReference type="EMBL" id="MBW7457275.1"/>
    </source>
</evidence>
<feature type="transmembrane region" description="Helical" evidence="7">
    <location>
        <begin position="271"/>
        <end position="293"/>
    </location>
</feature>
<evidence type="ECO:0000256" key="4">
    <source>
        <dbReference type="ARBA" id="ARBA00022692"/>
    </source>
</evidence>
<dbReference type="PANTHER" id="PTHR23501">
    <property type="entry name" value="MAJOR FACILITATOR SUPERFAMILY"/>
    <property type="match status" value="1"/>
</dbReference>
<evidence type="ECO:0000256" key="3">
    <source>
        <dbReference type="ARBA" id="ARBA00022475"/>
    </source>
</evidence>
<feature type="transmembrane region" description="Helical" evidence="7">
    <location>
        <begin position="134"/>
        <end position="156"/>
    </location>
</feature>
<keyword evidence="3" id="KW-1003">Cell membrane</keyword>
<feature type="transmembrane region" description="Helical" evidence="7">
    <location>
        <begin position="44"/>
        <end position="64"/>
    </location>
</feature>
<keyword evidence="6 7" id="KW-0472">Membrane</keyword>
<dbReference type="InterPro" id="IPR020846">
    <property type="entry name" value="MFS_dom"/>
</dbReference>
<keyword evidence="4 7" id="KW-0812">Transmembrane</keyword>
<dbReference type="SUPFAM" id="SSF103473">
    <property type="entry name" value="MFS general substrate transporter"/>
    <property type="match status" value="1"/>
</dbReference>
<protein>
    <submittedName>
        <fullName evidence="9">DHA2 family efflux MFS transporter permease subunit</fullName>
    </submittedName>
</protein>
<evidence type="ECO:0000256" key="6">
    <source>
        <dbReference type="ARBA" id="ARBA00023136"/>
    </source>
</evidence>
<feature type="transmembrane region" description="Helical" evidence="7">
    <location>
        <begin position="101"/>
        <end position="122"/>
    </location>
</feature>
<dbReference type="PROSITE" id="PS50850">
    <property type="entry name" value="MFS"/>
    <property type="match status" value="1"/>
</dbReference>
<dbReference type="EMBL" id="JAHZIK010000800">
    <property type="protein sequence ID" value="MBW7457275.1"/>
    <property type="molecule type" value="Genomic_DNA"/>
</dbReference>
<comment type="caution">
    <text evidence="9">The sequence shown here is derived from an EMBL/GenBank/DDBJ whole genome shotgun (WGS) entry which is preliminary data.</text>
</comment>
<feature type="transmembrane region" description="Helical" evidence="7">
    <location>
        <begin position="305"/>
        <end position="324"/>
    </location>
</feature>
<feature type="transmembrane region" description="Helical" evidence="7">
    <location>
        <begin position="76"/>
        <end position="95"/>
    </location>
</feature>
<dbReference type="Gene3D" id="1.20.1720.10">
    <property type="entry name" value="Multidrug resistance protein D"/>
    <property type="match status" value="1"/>
</dbReference>
<sequence length="348" mass="37232">MLKQHAHIKWITAGLLLGLVLASLDQTIVSTAMPTIVKDLSGLHLYSWVFAIYMLASTTTIPIYGKLADLFGRKKVYMAGLLVFLAGSALCAMSGTMTELIIFRAVQGLGAGALMPIAFTIVGDLYPPERRGKFQGLFGGVFALTSTFGPTLGGIIVNYWHWGWIFLINLPIGIAAVLIILIAMKESKGAEKRSIDWYGAVTLSGAVVSVLLALVLAGGGQEDGTHLGWGSWQIVSLFAVSALLLGLFLWIETRTHEPIIPLQLFKLREIAFGNIAGFFMSAAMFGAIAYIPLYIQGVIGVSPSVAGYILTPLMLSVVITSTYGGRLMGKVSFRTLLLPSLAMMAGGL</sequence>
<feature type="non-terminal residue" evidence="9">
    <location>
        <position position="348"/>
    </location>
</feature>
<gene>
    <name evidence="9" type="ORF">K0U00_24855</name>
</gene>
<evidence type="ECO:0000259" key="8">
    <source>
        <dbReference type="PROSITE" id="PS50850"/>
    </source>
</evidence>
<keyword evidence="2" id="KW-0813">Transport</keyword>
<evidence type="ECO:0000256" key="5">
    <source>
        <dbReference type="ARBA" id="ARBA00022989"/>
    </source>
</evidence>
<dbReference type="InterPro" id="IPR036259">
    <property type="entry name" value="MFS_trans_sf"/>
</dbReference>
<evidence type="ECO:0000313" key="10">
    <source>
        <dbReference type="Proteomes" id="UP001519887"/>
    </source>
</evidence>
<dbReference type="NCBIfam" id="TIGR00711">
    <property type="entry name" value="efflux_EmrB"/>
    <property type="match status" value="1"/>
</dbReference>